<dbReference type="RefSeq" id="WP_116631238.1">
    <property type="nucleotide sequence ID" value="NZ_QENU01000002.1"/>
</dbReference>
<evidence type="ECO:0000256" key="9">
    <source>
        <dbReference type="RuleBase" id="RU003612"/>
    </source>
</evidence>
<proteinExistence type="inferred from homology"/>
<dbReference type="AlphaFoldDB" id="A0A2U0TCZ0"/>
<evidence type="ECO:0000256" key="6">
    <source>
        <dbReference type="ARBA" id="ARBA00023136"/>
    </source>
</evidence>
<name>A0A2U0TCZ0_9PAST</name>
<dbReference type="GO" id="GO:0032153">
    <property type="term" value="C:cell division site"/>
    <property type="evidence" value="ECO:0007669"/>
    <property type="project" value="UniProtKB-UniRule"/>
</dbReference>
<dbReference type="PANTHER" id="PTHR38685:SF1">
    <property type="entry name" value="CELL DIVISION PROTEIN ZIPA"/>
    <property type="match status" value="1"/>
</dbReference>
<comment type="subunit">
    <text evidence="8">Interacts with FtsZ via their C-terminal domains.</text>
</comment>
<evidence type="ECO:0000313" key="12">
    <source>
        <dbReference type="EMBL" id="PVX41459.1"/>
    </source>
</evidence>
<gene>
    <name evidence="8" type="primary">zipA</name>
    <name evidence="12" type="ORF">C8D76_102155</name>
</gene>
<accession>A0A2U0TCZ0</accession>
<evidence type="ECO:0000256" key="4">
    <source>
        <dbReference type="ARBA" id="ARBA00022692"/>
    </source>
</evidence>
<reference evidence="12 13" key="1">
    <citation type="submission" date="2018-05" db="EMBL/GenBank/DDBJ databases">
        <title>Genomic Encyclopedia of Type Strains, Phase IV (KMG-IV): sequencing the most valuable type-strain genomes for metagenomic binning, comparative biology and taxonomic classification.</title>
        <authorList>
            <person name="Goeker M."/>
        </authorList>
    </citation>
    <scope>NUCLEOTIDE SEQUENCE [LARGE SCALE GENOMIC DNA]</scope>
    <source>
        <strain evidence="12 13">DSM 22999</strain>
    </source>
</reference>
<evidence type="ECO:0000256" key="10">
    <source>
        <dbReference type="SAM" id="MobiDB-lite"/>
    </source>
</evidence>
<keyword evidence="3 8" id="KW-0132">Cell division</keyword>
<dbReference type="SUPFAM" id="SSF64383">
    <property type="entry name" value="Cell-division protein ZipA, C-terminal domain"/>
    <property type="match status" value="1"/>
</dbReference>
<evidence type="ECO:0000256" key="5">
    <source>
        <dbReference type="ARBA" id="ARBA00022989"/>
    </source>
</evidence>
<dbReference type="InterPro" id="IPR036765">
    <property type="entry name" value="ZipA_FtsZ-bd_C_sf"/>
</dbReference>
<dbReference type="NCBIfam" id="TIGR02205">
    <property type="entry name" value="septum_zipA"/>
    <property type="match status" value="1"/>
</dbReference>
<evidence type="ECO:0000256" key="7">
    <source>
        <dbReference type="ARBA" id="ARBA00023306"/>
    </source>
</evidence>
<feature type="region of interest" description="Disordered" evidence="10">
    <location>
        <begin position="43"/>
        <end position="77"/>
    </location>
</feature>
<feature type="domain" description="ZipA C-terminal FtsZ-binding" evidence="11">
    <location>
        <begin position="208"/>
        <end position="337"/>
    </location>
</feature>
<comment type="subcellular location">
    <subcellularLocation>
        <location evidence="8">Cell inner membrane</location>
        <topology evidence="8">Single-pass type I membrane protein</topology>
    </subcellularLocation>
    <text evidence="8">Localizes to the Z ring in an FtsZ-dependent manner.</text>
</comment>
<dbReference type="Gene3D" id="3.30.1400.10">
    <property type="entry name" value="ZipA, C-terminal FtsZ-binding domain"/>
    <property type="match status" value="1"/>
</dbReference>
<protein>
    <recommendedName>
        <fullName evidence="8 9">Cell division protein ZipA</fullName>
    </recommendedName>
</protein>
<dbReference type="HAMAP" id="MF_00509">
    <property type="entry name" value="ZipA"/>
    <property type="match status" value="1"/>
</dbReference>
<keyword evidence="2 8" id="KW-0997">Cell inner membrane</keyword>
<dbReference type="InterPro" id="IPR007449">
    <property type="entry name" value="ZipA_FtsZ-bd_C"/>
</dbReference>
<keyword evidence="5 8" id="KW-1133">Transmembrane helix</keyword>
<evidence type="ECO:0000256" key="3">
    <source>
        <dbReference type="ARBA" id="ARBA00022618"/>
    </source>
</evidence>
<keyword evidence="13" id="KW-1185">Reference proteome</keyword>
<evidence type="ECO:0000259" key="11">
    <source>
        <dbReference type="SMART" id="SM00771"/>
    </source>
</evidence>
<dbReference type="InterPro" id="IPR011919">
    <property type="entry name" value="Cell_div_ZipA"/>
</dbReference>
<dbReference type="GO" id="GO:0043093">
    <property type="term" value="P:FtsZ-dependent cytokinesis"/>
    <property type="evidence" value="ECO:0007669"/>
    <property type="project" value="UniProtKB-UniRule"/>
</dbReference>
<keyword evidence="6 8" id="KW-0472">Membrane</keyword>
<comment type="similarity">
    <text evidence="8 9">Belongs to the ZipA family.</text>
</comment>
<keyword evidence="1 8" id="KW-1003">Cell membrane</keyword>
<dbReference type="Proteomes" id="UP000245909">
    <property type="component" value="Unassembled WGS sequence"/>
</dbReference>
<organism evidence="12 13">
    <name type="scientific">Alitibacter langaaensis DSM 22999</name>
    <dbReference type="NCBI Taxonomy" id="1122935"/>
    <lineage>
        <taxon>Bacteria</taxon>
        <taxon>Pseudomonadati</taxon>
        <taxon>Pseudomonadota</taxon>
        <taxon>Gammaproteobacteria</taxon>
        <taxon>Pasteurellales</taxon>
        <taxon>Pasteurellaceae</taxon>
        <taxon>Alitibacter</taxon>
    </lineage>
</organism>
<dbReference type="PANTHER" id="PTHR38685">
    <property type="entry name" value="CELL DIVISION PROTEIN ZIPA"/>
    <property type="match status" value="1"/>
</dbReference>
<comment type="function">
    <text evidence="8 9">Essential cell division protein that stabilizes the FtsZ protofilaments by cross-linking them and that serves as a cytoplasmic membrane anchor for the Z ring. Also required for the recruitment to the septal ring of downstream cell division proteins.</text>
</comment>
<evidence type="ECO:0000313" key="13">
    <source>
        <dbReference type="Proteomes" id="UP000245909"/>
    </source>
</evidence>
<dbReference type="EMBL" id="QENU01000002">
    <property type="protein sequence ID" value="PVX41459.1"/>
    <property type="molecule type" value="Genomic_DNA"/>
</dbReference>
<comment type="caution">
    <text evidence="12">The sequence shown here is derived from an EMBL/GenBank/DDBJ whole genome shotgun (WGS) entry which is preliminary data.</text>
</comment>
<evidence type="ECO:0000256" key="8">
    <source>
        <dbReference type="HAMAP-Rule" id="MF_00509"/>
    </source>
</evidence>
<dbReference type="OrthoDB" id="7054914at2"/>
<sequence length="337" mass="36939">MDLNTILIILGIIALIGLVGHGIWSNRREKSLYFDNVNTFSRESSRTTLKSAETTTPDFAQKPQGQALQQENQPVQQTLEQHVETAAEAYSPAPQSAQSVNEIRITLPNEQPTVSIQPEPAPAATTAMNAPVHYEYQPEIKQPSANPVERSLDELSSFAEIDDGVNSSNPEIRISLQDAAISSPISQPKPVEPIQPVAQETQNVESSPEGYVMLYVVAAENRQLQGAALAQALDSLGFIMGHDGIYHRHLDLTVASPVIFSVANVNQPGTFPYNMHEFATVGVVLYMQLPSVGNNRTNLKMMIQAAKTLATQLEAFVLTDDEREFDANAEEDYLARV</sequence>
<dbReference type="SMART" id="SM00771">
    <property type="entry name" value="ZipA_C"/>
    <property type="match status" value="1"/>
</dbReference>
<evidence type="ECO:0000256" key="2">
    <source>
        <dbReference type="ARBA" id="ARBA00022519"/>
    </source>
</evidence>
<evidence type="ECO:0000256" key="1">
    <source>
        <dbReference type="ARBA" id="ARBA00022475"/>
    </source>
</evidence>
<dbReference type="GO" id="GO:0000917">
    <property type="term" value="P:division septum assembly"/>
    <property type="evidence" value="ECO:0007669"/>
    <property type="project" value="TreeGrafter"/>
</dbReference>
<dbReference type="Pfam" id="PF04354">
    <property type="entry name" value="ZipA_C"/>
    <property type="match status" value="1"/>
</dbReference>
<keyword evidence="4 8" id="KW-0812">Transmembrane</keyword>
<feature type="transmembrane region" description="Helical" evidence="8">
    <location>
        <begin position="6"/>
        <end position="24"/>
    </location>
</feature>
<dbReference type="GO" id="GO:0005886">
    <property type="term" value="C:plasma membrane"/>
    <property type="evidence" value="ECO:0007669"/>
    <property type="project" value="UniProtKB-SubCell"/>
</dbReference>
<keyword evidence="7 8" id="KW-0131">Cell cycle</keyword>